<evidence type="ECO:0000313" key="2">
    <source>
        <dbReference type="EMBL" id="VDN20881.1"/>
    </source>
</evidence>
<reference evidence="2 3" key="1">
    <citation type="submission" date="2018-11" db="EMBL/GenBank/DDBJ databases">
        <authorList>
            <consortium name="Pathogen Informatics"/>
        </authorList>
    </citation>
    <scope>NUCLEOTIDE SEQUENCE [LARGE SCALE GENOMIC DNA]</scope>
</reference>
<dbReference type="InterPro" id="IPR050122">
    <property type="entry name" value="RTK"/>
</dbReference>
<dbReference type="SUPFAM" id="SSF56112">
    <property type="entry name" value="Protein kinase-like (PK-like)"/>
    <property type="match status" value="1"/>
</dbReference>
<organism evidence="2 3">
    <name type="scientific">Dibothriocephalus latus</name>
    <name type="common">Fish tapeworm</name>
    <name type="synonym">Diphyllobothrium latum</name>
    <dbReference type="NCBI Taxonomy" id="60516"/>
    <lineage>
        <taxon>Eukaryota</taxon>
        <taxon>Metazoa</taxon>
        <taxon>Spiralia</taxon>
        <taxon>Lophotrochozoa</taxon>
        <taxon>Platyhelminthes</taxon>
        <taxon>Cestoda</taxon>
        <taxon>Eucestoda</taxon>
        <taxon>Diphyllobothriidea</taxon>
        <taxon>Diphyllobothriidae</taxon>
        <taxon>Dibothriocephalus</taxon>
    </lineage>
</organism>
<keyword evidence="3" id="KW-1185">Reference proteome</keyword>
<dbReference type="GO" id="GO:0005524">
    <property type="term" value="F:ATP binding"/>
    <property type="evidence" value="ECO:0007669"/>
    <property type="project" value="InterPro"/>
</dbReference>
<dbReference type="GO" id="GO:0043235">
    <property type="term" value="C:receptor complex"/>
    <property type="evidence" value="ECO:0007669"/>
    <property type="project" value="TreeGrafter"/>
</dbReference>
<dbReference type="PROSITE" id="PS50011">
    <property type="entry name" value="PROTEIN_KINASE_DOM"/>
    <property type="match status" value="1"/>
</dbReference>
<dbReference type="PANTHER" id="PTHR24416">
    <property type="entry name" value="TYROSINE-PROTEIN KINASE RECEPTOR"/>
    <property type="match status" value="1"/>
</dbReference>
<dbReference type="Pfam" id="PF07714">
    <property type="entry name" value="PK_Tyr_Ser-Thr"/>
    <property type="match status" value="1"/>
</dbReference>
<dbReference type="AlphaFoldDB" id="A0A3P7MRV3"/>
<dbReference type="PRINTS" id="PR00109">
    <property type="entry name" value="TYRKINASE"/>
</dbReference>
<dbReference type="EMBL" id="UYRU01071319">
    <property type="protein sequence ID" value="VDN20881.1"/>
    <property type="molecule type" value="Genomic_DNA"/>
</dbReference>
<dbReference type="InterPro" id="IPR000719">
    <property type="entry name" value="Prot_kinase_dom"/>
</dbReference>
<feature type="non-terminal residue" evidence="2">
    <location>
        <position position="196"/>
    </location>
</feature>
<name>A0A3P7MRV3_DIBLA</name>
<dbReference type="InterPro" id="IPR001245">
    <property type="entry name" value="Ser-Thr/Tyr_kinase_cat_dom"/>
</dbReference>
<dbReference type="GO" id="GO:0004714">
    <property type="term" value="F:transmembrane receptor protein tyrosine kinase activity"/>
    <property type="evidence" value="ECO:0007669"/>
    <property type="project" value="TreeGrafter"/>
</dbReference>
<dbReference type="OrthoDB" id="4062651at2759"/>
<sequence length="196" mass="21505">MDQFANEAVLLNRVGRHPNIVRMLGMVKQSRLDGLPLIVLEYVGGPNLLDFLHSKLKQAGSSLSGSAVSIVHYDLVGRLFRADLFSIAVDISHGDLSARNIILTDDFHAKLCDFGLARSYDDSPKEKVSPDCGLPIRWAAPELLTNPPVRHPKSDVWSFGLLLWELFSLGATPYPTCVTERAVAACVLSGWRLAVP</sequence>
<dbReference type="InterPro" id="IPR011009">
    <property type="entry name" value="Kinase-like_dom_sf"/>
</dbReference>
<gene>
    <name evidence="2" type="ORF">DILT_LOCUS13719</name>
</gene>
<evidence type="ECO:0000259" key="1">
    <source>
        <dbReference type="PROSITE" id="PS50011"/>
    </source>
</evidence>
<dbReference type="PANTHER" id="PTHR24416:SF611">
    <property type="entry name" value="TYROSINE-PROTEIN KINASE TRANSMEMBRANE RECEPTOR ROR"/>
    <property type="match status" value="1"/>
</dbReference>
<accession>A0A3P7MRV3</accession>
<feature type="domain" description="Protein kinase" evidence="1">
    <location>
        <begin position="1"/>
        <end position="196"/>
    </location>
</feature>
<dbReference type="GO" id="GO:0007169">
    <property type="term" value="P:cell surface receptor protein tyrosine kinase signaling pathway"/>
    <property type="evidence" value="ECO:0007669"/>
    <property type="project" value="TreeGrafter"/>
</dbReference>
<dbReference type="InterPro" id="IPR008266">
    <property type="entry name" value="Tyr_kinase_AS"/>
</dbReference>
<proteinExistence type="predicted"/>
<protein>
    <recommendedName>
        <fullName evidence="1">Protein kinase domain-containing protein</fullName>
    </recommendedName>
</protein>
<dbReference type="PROSITE" id="PS00109">
    <property type="entry name" value="PROTEIN_KINASE_TYR"/>
    <property type="match status" value="1"/>
</dbReference>
<dbReference type="Gene3D" id="1.10.510.10">
    <property type="entry name" value="Transferase(Phosphotransferase) domain 1"/>
    <property type="match status" value="1"/>
</dbReference>
<dbReference type="Proteomes" id="UP000281553">
    <property type="component" value="Unassembled WGS sequence"/>
</dbReference>
<dbReference type="GO" id="GO:0005886">
    <property type="term" value="C:plasma membrane"/>
    <property type="evidence" value="ECO:0007669"/>
    <property type="project" value="TreeGrafter"/>
</dbReference>
<evidence type="ECO:0000313" key="3">
    <source>
        <dbReference type="Proteomes" id="UP000281553"/>
    </source>
</evidence>